<dbReference type="Gene3D" id="2.60.40.10">
    <property type="entry name" value="Immunoglobulins"/>
    <property type="match status" value="1"/>
</dbReference>
<keyword evidence="9" id="KW-1185">Reference proteome</keyword>
<evidence type="ECO:0000259" key="3">
    <source>
        <dbReference type="PROSITE" id="PS50835"/>
    </source>
</evidence>
<evidence type="ECO:0000313" key="8">
    <source>
        <dbReference type="Proteomes" id="UP000106924"/>
    </source>
</evidence>
<dbReference type="KEGG" id="vg:11266476"/>
<name>A3QMW1_CYHV3</name>
<organism evidence="4 8">
    <name type="scientific">Cyprinid herpesvirus 3</name>
    <name type="common">CyHV-3</name>
    <dbReference type="NCBI Taxonomy" id="180230"/>
    <lineage>
        <taxon>Viruses</taxon>
        <taxon>Duplodnaviria</taxon>
        <taxon>Heunggongvirae</taxon>
        <taxon>Peploviricota</taxon>
        <taxon>Herviviricetes</taxon>
        <taxon>Herpesvirales</taxon>
        <taxon>Alloherpesviridae</taxon>
        <taxon>Cyvirus</taxon>
        <taxon>Cyvirus cyprinidallo3</taxon>
    </lineage>
</organism>
<evidence type="ECO:0000313" key="7">
    <source>
        <dbReference type="EMBL" id="BAF48960.1"/>
    </source>
</evidence>
<dbReference type="EMBL" id="KJ627438">
    <property type="protein sequence ID" value="AIC32501.1"/>
    <property type="molecule type" value="Genomic_DNA"/>
</dbReference>
<evidence type="ECO:0000313" key="9">
    <source>
        <dbReference type="Proteomes" id="UP000156776"/>
    </source>
</evidence>
<evidence type="ECO:0000256" key="2">
    <source>
        <dbReference type="SAM" id="Phobius"/>
    </source>
</evidence>
<feature type="compositionally biased region" description="Low complexity" evidence="1">
    <location>
        <begin position="64"/>
        <end position="82"/>
    </location>
</feature>
<feature type="region of interest" description="Disordered" evidence="1">
    <location>
        <begin position="59"/>
        <end position="85"/>
    </location>
</feature>
<dbReference type="Proteomes" id="UP000160099">
    <property type="component" value="Segment"/>
</dbReference>
<reference evidence="5" key="2">
    <citation type="submission" date="2007-03" db="EMBL/GenBank/DDBJ databases">
        <title>Comparative genomics of carp herpesviruses.</title>
        <authorList>
            <person name="Davison A.J."/>
            <person name="Kurobe T."/>
            <person name="Gatherer D."/>
            <person name="Cunningham C."/>
            <person name="Waltzek T.B."/>
            <person name="Korf I."/>
            <person name="Fukuda H."/>
            <person name="Hedrick R.P."/>
        </authorList>
    </citation>
    <scope>NUCLEOTIDE SEQUENCE</scope>
    <source>
        <strain evidence="5">KHV-U</strain>
    </source>
</reference>
<dbReference type="Proteomes" id="UP000106924">
    <property type="component" value="Segment"/>
</dbReference>
<accession>A3QMW1</accession>
<dbReference type="EMBL" id="DQ177346">
    <property type="protein sequence ID" value="ABC55097.1"/>
    <property type="molecule type" value="Genomic_DNA"/>
</dbReference>
<dbReference type="SUPFAM" id="SSF48726">
    <property type="entry name" value="Immunoglobulin"/>
    <property type="match status" value="1"/>
</dbReference>
<evidence type="ECO:0000313" key="6">
    <source>
        <dbReference type="EMBL" id="AIC32501.1"/>
    </source>
</evidence>
<protein>
    <submittedName>
        <fullName evidence="5">Membrane protein ORF146</fullName>
    </submittedName>
    <submittedName>
        <fullName evidence="6">ORF146L</fullName>
    </submittedName>
</protein>
<dbReference type="PROSITE" id="PS50835">
    <property type="entry name" value="IG_LIKE"/>
    <property type="match status" value="1"/>
</dbReference>
<reference evidence="8 9" key="1">
    <citation type="journal article" date="2007" name="J. Virol.">
        <title>Genome sequences of three koi herpesvirus isolates representing the expanding distribution of an emerging disease threatening koi and common carp worldwide.</title>
        <authorList>
            <person name="Aoki T."/>
            <person name="Hirono I."/>
            <person name="Kurokawa K."/>
            <person name="Fukuda H."/>
            <person name="Nahary R."/>
            <person name="Eldar A."/>
            <person name="Davison A.J."/>
            <person name="Waltzek T.B."/>
            <person name="Bercovier H."/>
            <person name="Hedrick R.P."/>
        </authorList>
    </citation>
    <scope>NUCLEOTIDE SEQUENCE [LARGE SCALE GENOMIC DNA]</scope>
    <source>
        <strain evidence="4">KHV-I</strain>
        <strain evidence="5 9">KHV-U</strain>
        <strain evidence="7">TUMST1</strain>
    </source>
</reference>
<dbReference type="Proteomes" id="UP000156776">
    <property type="component" value="Segment"/>
</dbReference>
<evidence type="ECO:0000313" key="10">
    <source>
        <dbReference type="Proteomes" id="UP000160099"/>
    </source>
</evidence>
<dbReference type="InterPro" id="IPR013783">
    <property type="entry name" value="Ig-like_fold"/>
</dbReference>
<keyword evidence="2" id="KW-0812">Transmembrane</keyword>
<evidence type="ECO:0000313" key="5">
    <source>
        <dbReference type="EMBL" id="ABG42973.1"/>
    </source>
</evidence>
<reference evidence="6 10" key="3">
    <citation type="journal article" date="2015" name="Vet. Microbiol.">
        <title>Whole-genome sequence of a novel Chinese cyprinid herpesvirus 3 isolate reveals the existence of a distinct European genotype in East Asia.</title>
        <authorList>
            <person name="Li W."/>
            <person name="Lee X."/>
            <person name="Weng S."/>
            <person name="He J."/>
            <person name="Dong C."/>
        </authorList>
    </citation>
    <scope>NUCLEOTIDE SEQUENCE [LARGE SCALE GENOMIC DNA]</scope>
    <source>
        <strain evidence="6">KHV-GZ11</strain>
    </source>
</reference>
<gene>
    <name evidence="6" type="ORF">CyHV3-GZ_ORF146L</name>
    <name evidence="5" type="ORF">CyHV3_ORF146</name>
    <name evidence="7" type="ORF">KHVJ156</name>
</gene>
<feature type="domain" description="Ig-like" evidence="3">
    <location>
        <begin position="54"/>
        <end position="118"/>
    </location>
</feature>
<dbReference type="Proteomes" id="UP000169752">
    <property type="component" value="Segment"/>
</dbReference>
<dbReference type="EMBL" id="AP008984">
    <property type="protein sequence ID" value="BAF48960.1"/>
    <property type="molecule type" value="Genomic_DNA"/>
</dbReference>
<keyword evidence="2" id="KW-1133">Transmembrane helix</keyword>
<dbReference type="GeneID" id="11266476"/>
<dbReference type="InterPro" id="IPR036179">
    <property type="entry name" value="Ig-like_dom_sf"/>
</dbReference>
<sequence length="332" mass="37466">MMNNATKMSTALILWAIGLTVFAGFDLFTHNNYVVWVDMQDYDGAIPLKELDVVTLRCRPPQPSNSSTANSSTSPDDTTTWTKNGAPLVRGKPWTRAEGDALTLFYVTAADEGVYICRDRATDFARFFALNVEGEAKASYREVVDSRDGRVSVLRPPVDAVELIAAESLSVDWRSAYNWRKLALLVRGEGTLPEFNTSSRDALRRFGHRASISDGGVLSIRRFTRRDEDVYRVFVTVDYVDYSVKRTAAVDLRPGKHQKNALEEEADRHLDEGQRQRRMERIVTFVRNTNAFIFFVCGSLAISLGLALLKRHLAQRVTVLRVDHDDDKMLLP</sequence>
<proteinExistence type="predicted"/>
<feature type="transmembrane region" description="Helical" evidence="2">
    <location>
        <begin position="291"/>
        <end position="309"/>
    </location>
</feature>
<keyword evidence="2" id="KW-0472">Membrane</keyword>
<evidence type="ECO:0000313" key="4">
    <source>
        <dbReference type="EMBL" id="ABC55097.1"/>
    </source>
</evidence>
<evidence type="ECO:0000256" key="1">
    <source>
        <dbReference type="SAM" id="MobiDB-lite"/>
    </source>
</evidence>
<dbReference type="EMBL" id="DQ657948">
    <property type="protein sequence ID" value="ABG42973.1"/>
    <property type="molecule type" value="Genomic_DNA"/>
</dbReference>
<dbReference type="RefSeq" id="YP_001096181.1">
    <property type="nucleotide sequence ID" value="NC_009127.1"/>
</dbReference>
<dbReference type="InterPro" id="IPR007110">
    <property type="entry name" value="Ig-like_dom"/>
</dbReference>